<protein>
    <recommendedName>
        <fullName evidence="2">Peptidase M20 dimerisation domain-containing protein</fullName>
    </recommendedName>
</protein>
<accession>A0A381W7P3</accession>
<dbReference type="SUPFAM" id="SSF53187">
    <property type="entry name" value="Zn-dependent exopeptidases"/>
    <property type="match status" value="1"/>
</dbReference>
<dbReference type="InterPro" id="IPR050072">
    <property type="entry name" value="Peptidase_M20A"/>
</dbReference>
<organism evidence="1">
    <name type="scientific">marine metagenome</name>
    <dbReference type="NCBI Taxonomy" id="408172"/>
    <lineage>
        <taxon>unclassified sequences</taxon>
        <taxon>metagenomes</taxon>
        <taxon>ecological metagenomes</taxon>
    </lineage>
</organism>
<feature type="non-terminal residue" evidence="1">
    <location>
        <position position="120"/>
    </location>
</feature>
<gene>
    <name evidence="1" type="ORF">METZ01_LOCUS101155</name>
</gene>
<proteinExistence type="predicted"/>
<dbReference type="EMBL" id="UINC01010899">
    <property type="protein sequence ID" value="SVA48301.1"/>
    <property type="molecule type" value="Genomic_DNA"/>
</dbReference>
<name>A0A381W7P3_9ZZZZ</name>
<sequence length="120" mass="14030">MTEEIKKQLITEADKYKDRLVSLVSKLTQFDSFIGDEKEIAYFIKDELNKIGLEVRTEDVDHELIKKRKEYIPMPENTSYKDRPNVYGTLKGNGNGRDLYLFGHTDIVPVDENTTWKYPP</sequence>
<dbReference type="AlphaFoldDB" id="A0A381W7P3"/>
<dbReference type="PANTHER" id="PTHR43808">
    <property type="entry name" value="ACETYLORNITHINE DEACETYLASE"/>
    <property type="match status" value="1"/>
</dbReference>
<dbReference type="Gene3D" id="3.40.630.10">
    <property type="entry name" value="Zn peptidases"/>
    <property type="match status" value="1"/>
</dbReference>
<reference evidence="1" key="1">
    <citation type="submission" date="2018-05" db="EMBL/GenBank/DDBJ databases">
        <authorList>
            <person name="Lanie J.A."/>
            <person name="Ng W.-L."/>
            <person name="Kazmierczak K.M."/>
            <person name="Andrzejewski T.M."/>
            <person name="Davidsen T.M."/>
            <person name="Wayne K.J."/>
            <person name="Tettelin H."/>
            <person name="Glass J.I."/>
            <person name="Rusch D."/>
            <person name="Podicherti R."/>
            <person name="Tsui H.-C.T."/>
            <person name="Winkler M.E."/>
        </authorList>
    </citation>
    <scope>NUCLEOTIDE SEQUENCE</scope>
</reference>
<evidence type="ECO:0000313" key="1">
    <source>
        <dbReference type="EMBL" id="SVA48301.1"/>
    </source>
</evidence>
<evidence type="ECO:0008006" key="2">
    <source>
        <dbReference type="Google" id="ProtNLM"/>
    </source>
</evidence>